<gene>
    <name evidence="6" type="ORF">IGS68_10645</name>
</gene>
<protein>
    <submittedName>
        <fullName evidence="6">Twin transmembrane helix small protein</fullName>
    </submittedName>
</protein>
<dbReference type="EMBL" id="CP067420">
    <property type="protein sequence ID" value="QQP91629.1"/>
    <property type="molecule type" value="Genomic_DNA"/>
</dbReference>
<keyword evidence="2 4" id="KW-1133">Transmembrane helix</keyword>
<dbReference type="Pfam" id="PF04588">
    <property type="entry name" value="HIG_1_N"/>
    <property type="match status" value="1"/>
</dbReference>
<evidence type="ECO:0000256" key="4">
    <source>
        <dbReference type="SAM" id="Phobius"/>
    </source>
</evidence>
<evidence type="ECO:0000256" key="1">
    <source>
        <dbReference type="ARBA" id="ARBA00022692"/>
    </source>
</evidence>
<sequence length="65" mass="6946">MSGILTFLLVVAMLAVLGALFVGLFAMVRGGEFNDKYGNRMMRLRVILQGVALVLFVLAVIASSA</sequence>
<dbReference type="Proteomes" id="UP000595197">
    <property type="component" value="Chromosome"/>
</dbReference>
<evidence type="ECO:0000256" key="3">
    <source>
        <dbReference type="ARBA" id="ARBA00023136"/>
    </source>
</evidence>
<keyword evidence="3 4" id="KW-0472">Membrane</keyword>
<keyword evidence="1 4" id="KW-0812">Transmembrane</keyword>
<proteinExistence type="predicted"/>
<dbReference type="RefSeq" id="WP_201079742.1">
    <property type="nucleotide sequence ID" value="NZ_CP067420.1"/>
</dbReference>
<dbReference type="PROSITE" id="PS51503">
    <property type="entry name" value="HIG1"/>
    <property type="match status" value="1"/>
</dbReference>
<evidence type="ECO:0000313" key="6">
    <source>
        <dbReference type="EMBL" id="QQP91629.1"/>
    </source>
</evidence>
<feature type="domain" description="HIG1" evidence="5">
    <location>
        <begin position="1"/>
        <end position="65"/>
    </location>
</feature>
<feature type="transmembrane region" description="Helical" evidence="4">
    <location>
        <begin position="46"/>
        <end position="64"/>
    </location>
</feature>
<reference evidence="6" key="1">
    <citation type="submission" date="2021-02" db="EMBL/GenBank/DDBJ databases">
        <title>Skermanella TT6 skin isolate.</title>
        <authorList>
            <person name="Lee K."/>
            <person name="Ganzorig M."/>
        </authorList>
    </citation>
    <scope>NUCLEOTIDE SEQUENCE</scope>
    <source>
        <strain evidence="6">TT6</strain>
    </source>
</reference>
<evidence type="ECO:0000313" key="7">
    <source>
        <dbReference type="Proteomes" id="UP000595197"/>
    </source>
</evidence>
<accession>A0ABX7BB55</accession>
<keyword evidence="7" id="KW-1185">Reference proteome</keyword>
<dbReference type="NCBIfam" id="NF033233">
    <property type="entry name" value="twin_helix"/>
    <property type="match status" value="1"/>
</dbReference>
<evidence type="ECO:0000259" key="5">
    <source>
        <dbReference type="PROSITE" id="PS51503"/>
    </source>
</evidence>
<feature type="transmembrane region" description="Helical" evidence="4">
    <location>
        <begin position="6"/>
        <end position="26"/>
    </location>
</feature>
<evidence type="ECO:0000256" key="2">
    <source>
        <dbReference type="ARBA" id="ARBA00022989"/>
    </source>
</evidence>
<dbReference type="InterPro" id="IPR007667">
    <property type="entry name" value="Hypoxia_induced_domain"/>
</dbReference>
<name>A0ABX7BB55_9PROT</name>
<organism evidence="6 7">
    <name type="scientific">Skermanella cutis</name>
    <dbReference type="NCBI Taxonomy" id="2775420"/>
    <lineage>
        <taxon>Bacteria</taxon>
        <taxon>Pseudomonadati</taxon>
        <taxon>Pseudomonadota</taxon>
        <taxon>Alphaproteobacteria</taxon>
        <taxon>Rhodospirillales</taxon>
        <taxon>Azospirillaceae</taxon>
        <taxon>Skermanella</taxon>
    </lineage>
</organism>